<comment type="similarity">
    <text evidence="3">Belongs to the UreF family.</text>
</comment>
<organism evidence="4 5">
    <name type="scientific">Austropuccinia psidii MF-1</name>
    <dbReference type="NCBI Taxonomy" id="1389203"/>
    <lineage>
        <taxon>Eukaryota</taxon>
        <taxon>Fungi</taxon>
        <taxon>Dikarya</taxon>
        <taxon>Basidiomycota</taxon>
        <taxon>Pucciniomycotina</taxon>
        <taxon>Pucciniomycetes</taxon>
        <taxon>Pucciniales</taxon>
        <taxon>Sphaerophragmiaceae</taxon>
        <taxon>Austropuccinia</taxon>
    </lineage>
</organism>
<dbReference type="InterPro" id="IPR002639">
    <property type="entry name" value="UreF"/>
</dbReference>
<dbReference type="PANTHER" id="PTHR33620:SF1">
    <property type="entry name" value="UREASE ACCESSORY PROTEIN F"/>
    <property type="match status" value="1"/>
</dbReference>
<accession>A0A9Q3FAF0</accession>
<keyword evidence="2" id="KW-0143">Chaperone</keyword>
<sequence length="305" mass="34102">MSQDQPISEEDLSLLILADSNLPVGGFVSSSGLESFVNHAYFNQCHSDLDKSQVLLDFLFSNSHNYASICAPFFYHLNSLVANSFRSQSDLLALKQLPHREKRDESSSGSFCDGIVSIIHRLNGLYDAMCLSHVNRRNSYAQGAAFLMLYAKSFSPPSDTSQSVDGLKRNIIEAVKSQSRTQKWPIHFPISFALVTAILGLSFDRAIHLHLFLHIRSILSSAVRLNIIGPYLSQRLLFTNAKGILDQIILELKDTRLSRADQIECGLTPEDDAHDETEGGPASTCPFWEIIQTRHDVCRVRLFNS</sequence>
<comment type="caution">
    <text evidence="4">The sequence shown here is derived from an EMBL/GenBank/DDBJ whole genome shotgun (WGS) entry which is preliminary data.</text>
</comment>
<dbReference type="Proteomes" id="UP000765509">
    <property type="component" value="Unassembled WGS sequence"/>
</dbReference>
<gene>
    <name evidence="4" type="ORF">O181_073076</name>
</gene>
<dbReference type="AlphaFoldDB" id="A0A9Q3FAF0"/>
<dbReference type="OrthoDB" id="2550922at2759"/>
<protein>
    <submittedName>
        <fullName evidence="4">Uncharacterized protein</fullName>
    </submittedName>
</protein>
<evidence type="ECO:0000256" key="1">
    <source>
        <dbReference type="ARBA" id="ARBA00022988"/>
    </source>
</evidence>
<reference evidence="4" key="1">
    <citation type="submission" date="2021-03" db="EMBL/GenBank/DDBJ databases">
        <title>Draft genome sequence of rust myrtle Austropuccinia psidii MF-1, a brazilian biotype.</title>
        <authorList>
            <person name="Quecine M.C."/>
            <person name="Pachon D.M.R."/>
            <person name="Bonatelli M.L."/>
            <person name="Correr F.H."/>
            <person name="Franceschini L.M."/>
            <person name="Leite T.F."/>
            <person name="Margarido G.R.A."/>
            <person name="Almeida C.A."/>
            <person name="Ferrarezi J.A."/>
            <person name="Labate C.A."/>
        </authorList>
    </citation>
    <scope>NUCLEOTIDE SEQUENCE</scope>
    <source>
        <strain evidence="4">MF-1</strain>
    </source>
</reference>
<name>A0A9Q3FAF0_9BASI</name>
<evidence type="ECO:0000313" key="4">
    <source>
        <dbReference type="EMBL" id="MBW0533361.1"/>
    </source>
</evidence>
<keyword evidence="1" id="KW-0996">Nickel insertion</keyword>
<evidence type="ECO:0000313" key="5">
    <source>
        <dbReference type="Proteomes" id="UP000765509"/>
    </source>
</evidence>
<dbReference type="Gene3D" id="1.10.4190.10">
    <property type="entry name" value="Urease accessory protein UreF"/>
    <property type="match status" value="1"/>
</dbReference>
<dbReference type="PANTHER" id="PTHR33620">
    <property type="entry name" value="UREASE ACCESSORY PROTEIN F"/>
    <property type="match status" value="1"/>
</dbReference>
<dbReference type="GO" id="GO:0016151">
    <property type="term" value="F:nickel cation binding"/>
    <property type="evidence" value="ECO:0007669"/>
    <property type="project" value="InterPro"/>
</dbReference>
<dbReference type="InterPro" id="IPR038277">
    <property type="entry name" value="UreF_sf"/>
</dbReference>
<dbReference type="EMBL" id="AVOT02038471">
    <property type="protein sequence ID" value="MBW0533361.1"/>
    <property type="molecule type" value="Genomic_DNA"/>
</dbReference>
<keyword evidence="5" id="KW-1185">Reference proteome</keyword>
<dbReference type="Pfam" id="PF01730">
    <property type="entry name" value="UreF"/>
    <property type="match status" value="1"/>
</dbReference>
<evidence type="ECO:0000256" key="2">
    <source>
        <dbReference type="ARBA" id="ARBA00023186"/>
    </source>
</evidence>
<evidence type="ECO:0000256" key="3">
    <source>
        <dbReference type="ARBA" id="ARBA00046339"/>
    </source>
</evidence>
<proteinExistence type="inferred from homology"/>